<evidence type="ECO:0000256" key="4">
    <source>
        <dbReference type="ARBA" id="ARBA00022912"/>
    </source>
</evidence>
<comment type="similarity">
    <text evidence="1">Belongs to the low molecular weight phosphotyrosine protein phosphatase family.</text>
</comment>
<dbReference type="GO" id="GO:0004725">
    <property type="term" value="F:protein tyrosine phosphatase activity"/>
    <property type="evidence" value="ECO:0007669"/>
    <property type="project" value="UniProtKB-EC"/>
</dbReference>
<evidence type="ECO:0000256" key="1">
    <source>
        <dbReference type="ARBA" id="ARBA00011063"/>
    </source>
</evidence>
<comment type="caution">
    <text evidence="8">The sequence shown here is derived from an EMBL/GenBank/DDBJ whole genome shotgun (WGS) entry which is preliminary data.</text>
</comment>
<sequence>MIARVLVVCVGNICRSPMAEALLAQRLGELTVTVESAGIEALIGAAADPLALDLMRQRGLDIGAHRARQLTGWMAEAADLVLVMDRAQKQYVERRFPSLVGRVYLLGPCQGTAGPAAARFEIPDPYRKGLVSFEQSLVLIEAGVDEWSARIAGVAARAGTSALSTDSSSS</sequence>
<gene>
    <name evidence="8" type="ORF">HHL14_05495</name>
</gene>
<comment type="catalytic activity">
    <reaction evidence="5">
        <text>O-phospho-L-tyrosyl-[protein] + H2O = L-tyrosyl-[protein] + phosphate</text>
        <dbReference type="Rhea" id="RHEA:10684"/>
        <dbReference type="Rhea" id="RHEA-COMP:10136"/>
        <dbReference type="Rhea" id="RHEA-COMP:20101"/>
        <dbReference type="ChEBI" id="CHEBI:15377"/>
        <dbReference type="ChEBI" id="CHEBI:43474"/>
        <dbReference type="ChEBI" id="CHEBI:46858"/>
        <dbReference type="ChEBI" id="CHEBI:61978"/>
        <dbReference type="EC" id="3.1.3.48"/>
    </reaction>
</comment>
<dbReference type="InterPro" id="IPR017867">
    <property type="entry name" value="Tyr_phospatase_low_mol_wt"/>
</dbReference>
<dbReference type="InterPro" id="IPR050438">
    <property type="entry name" value="LMW_PTPase"/>
</dbReference>
<dbReference type="PANTHER" id="PTHR11717:SF31">
    <property type="entry name" value="LOW MOLECULAR WEIGHT PROTEIN-TYROSINE-PHOSPHATASE ETP-RELATED"/>
    <property type="match status" value="1"/>
</dbReference>
<evidence type="ECO:0000259" key="7">
    <source>
        <dbReference type="SMART" id="SM00226"/>
    </source>
</evidence>
<dbReference type="SUPFAM" id="SSF52788">
    <property type="entry name" value="Phosphotyrosine protein phosphatases I"/>
    <property type="match status" value="1"/>
</dbReference>
<feature type="active site" description="Nucleophile" evidence="6">
    <location>
        <position position="9"/>
    </location>
</feature>
<dbReference type="AlphaFoldDB" id="A0A7X9X3C4"/>
<evidence type="ECO:0000256" key="3">
    <source>
        <dbReference type="ARBA" id="ARBA00022801"/>
    </source>
</evidence>
<name>A0A7X9X3C4_9BURK</name>
<proteinExistence type="inferred from homology"/>
<organism evidence="8 9">
    <name type="scientific">Paraburkholderia antibiotica</name>
    <dbReference type="NCBI Taxonomy" id="2728839"/>
    <lineage>
        <taxon>Bacteria</taxon>
        <taxon>Pseudomonadati</taxon>
        <taxon>Pseudomonadota</taxon>
        <taxon>Betaproteobacteria</taxon>
        <taxon>Burkholderiales</taxon>
        <taxon>Burkholderiaceae</taxon>
        <taxon>Paraburkholderia</taxon>
    </lineage>
</organism>
<evidence type="ECO:0000313" key="9">
    <source>
        <dbReference type="Proteomes" id="UP000583127"/>
    </source>
</evidence>
<dbReference type="Gene3D" id="3.40.50.2300">
    <property type="match status" value="1"/>
</dbReference>
<dbReference type="PRINTS" id="PR00719">
    <property type="entry name" value="LMWPTPASE"/>
</dbReference>
<reference evidence="8 9" key="1">
    <citation type="submission" date="2020-04" db="EMBL/GenBank/DDBJ databases">
        <title>Paraburkholderia sp. G-4-1-8 isolated from soil.</title>
        <authorList>
            <person name="Dahal R.H."/>
        </authorList>
    </citation>
    <scope>NUCLEOTIDE SEQUENCE [LARGE SCALE GENOMIC DNA]</scope>
    <source>
        <strain evidence="8 9">G-4-1-8</strain>
    </source>
</reference>
<dbReference type="CDD" id="cd16343">
    <property type="entry name" value="LMWPTP"/>
    <property type="match status" value="1"/>
</dbReference>
<protein>
    <recommendedName>
        <fullName evidence="2">protein-tyrosine-phosphatase</fullName>
        <ecNumber evidence="2">3.1.3.48</ecNumber>
    </recommendedName>
</protein>
<evidence type="ECO:0000256" key="6">
    <source>
        <dbReference type="PIRSR" id="PIRSR617867-1"/>
    </source>
</evidence>
<feature type="active site" evidence="6">
    <location>
        <position position="15"/>
    </location>
</feature>
<dbReference type="InterPro" id="IPR023485">
    <property type="entry name" value="Ptyr_pPase"/>
</dbReference>
<accession>A0A7X9X3C4</accession>
<dbReference type="SMART" id="SM00226">
    <property type="entry name" value="LMWPc"/>
    <property type="match status" value="1"/>
</dbReference>
<feature type="domain" description="Phosphotyrosine protein phosphatase I" evidence="7">
    <location>
        <begin position="3"/>
        <end position="150"/>
    </location>
</feature>
<keyword evidence="4" id="KW-0904">Protein phosphatase</keyword>
<dbReference type="EC" id="3.1.3.48" evidence="2"/>
<dbReference type="Proteomes" id="UP000583127">
    <property type="component" value="Unassembled WGS sequence"/>
</dbReference>
<dbReference type="EMBL" id="JABBFZ010000002">
    <property type="protein sequence ID" value="NML30282.1"/>
    <property type="molecule type" value="Genomic_DNA"/>
</dbReference>
<evidence type="ECO:0000313" key="8">
    <source>
        <dbReference type="EMBL" id="NML30282.1"/>
    </source>
</evidence>
<dbReference type="RefSeq" id="WP_169496555.1">
    <property type="nucleotide sequence ID" value="NZ_JABBFZ010000002.1"/>
</dbReference>
<dbReference type="PANTHER" id="PTHR11717">
    <property type="entry name" value="LOW MOLECULAR WEIGHT PROTEIN TYROSINE PHOSPHATASE"/>
    <property type="match status" value="1"/>
</dbReference>
<dbReference type="Pfam" id="PF01451">
    <property type="entry name" value="LMWPc"/>
    <property type="match status" value="1"/>
</dbReference>
<dbReference type="InterPro" id="IPR036196">
    <property type="entry name" value="Ptyr_pPase_sf"/>
</dbReference>
<keyword evidence="3" id="KW-0378">Hydrolase</keyword>
<evidence type="ECO:0000256" key="5">
    <source>
        <dbReference type="ARBA" id="ARBA00051722"/>
    </source>
</evidence>
<feature type="active site" description="Proton donor" evidence="6">
    <location>
        <position position="124"/>
    </location>
</feature>
<evidence type="ECO:0000256" key="2">
    <source>
        <dbReference type="ARBA" id="ARBA00013064"/>
    </source>
</evidence>
<keyword evidence="9" id="KW-1185">Reference proteome</keyword>